<evidence type="ECO:0000313" key="1">
    <source>
        <dbReference type="EMBL" id="CAH2305869.1"/>
    </source>
</evidence>
<reference evidence="1" key="1">
    <citation type="submission" date="2022-03" db="EMBL/GenBank/DDBJ databases">
        <authorList>
            <person name="Alioto T."/>
            <person name="Alioto T."/>
            <person name="Gomez Garrido J."/>
        </authorList>
    </citation>
    <scope>NUCLEOTIDE SEQUENCE</scope>
</reference>
<evidence type="ECO:0000313" key="2">
    <source>
        <dbReference type="Proteomes" id="UP001295444"/>
    </source>
</evidence>
<organism evidence="1 2">
    <name type="scientific">Pelobates cultripes</name>
    <name type="common">Western spadefoot toad</name>
    <dbReference type="NCBI Taxonomy" id="61616"/>
    <lineage>
        <taxon>Eukaryota</taxon>
        <taxon>Metazoa</taxon>
        <taxon>Chordata</taxon>
        <taxon>Craniata</taxon>
        <taxon>Vertebrata</taxon>
        <taxon>Euteleostomi</taxon>
        <taxon>Amphibia</taxon>
        <taxon>Batrachia</taxon>
        <taxon>Anura</taxon>
        <taxon>Pelobatoidea</taxon>
        <taxon>Pelobatidae</taxon>
        <taxon>Pelobates</taxon>
    </lineage>
</organism>
<keyword evidence="2" id="KW-1185">Reference proteome</keyword>
<accession>A0AAD1SMB2</accession>
<name>A0AAD1SMB2_PELCU</name>
<gene>
    <name evidence="1" type="ORF">PECUL_23A012566</name>
</gene>
<sequence>MKGLLATVPQPVKALAKNPRLSHTSSSQQIIDPLEGSTFHYDLQVMDEYWTGYSDDESHTDALHANTSYVKESFVNQPLVSQVSNTINPPKTQSLPYYILVANPYSIPGSLNIPTRLRPVAIEAEQPAGLPSQTIGLMPLDLGTQVKLAPITDNSSQTEDRSEDVGLLYPGVALLQIDRSFRFFISRLQRKNPPKRIFGNCCPLNRFSFTIKLKS</sequence>
<dbReference type="Proteomes" id="UP001295444">
    <property type="component" value="Chromosome 07"/>
</dbReference>
<dbReference type="AlphaFoldDB" id="A0AAD1SMB2"/>
<dbReference type="EMBL" id="OW240918">
    <property type="protein sequence ID" value="CAH2305869.1"/>
    <property type="molecule type" value="Genomic_DNA"/>
</dbReference>
<protein>
    <submittedName>
        <fullName evidence="1">Uncharacterized protein</fullName>
    </submittedName>
</protein>
<proteinExistence type="predicted"/>